<protein>
    <submittedName>
        <fullName evidence="1">Uncharacterized protein</fullName>
    </submittedName>
</protein>
<organism evidence="1 2">
    <name type="scientific">Streblomastix strix</name>
    <dbReference type="NCBI Taxonomy" id="222440"/>
    <lineage>
        <taxon>Eukaryota</taxon>
        <taxon>Metamonada</taxon>
        <taxon>Preaxostyla</taxon>
        <taxon>Oxymonadida</taxon>
        <taxon>Streblomastigidae</taxon>
        <taxon>Streblomastix</taxon>
    </lineage>
</organism>
<dbReference type="EMBL" id="SNRW01042263">
    <property type="protein sequence ID" value="KAA6333118.1"/>
    <property type="molecule type" value="Genomic_DNA"/>
</dbReference>
<reference evidence="1 2" key="1">
    <citation type="submission" date="2019-03" db="EMBL/GenBank/DDBJ databases">
        <title>Single cell metagenomics reveals metabolic interactions within the superorganism composed of flagellate Streblomastix strix and complex community of Bacteroidetes bacteria on its surface.</title>
        <authorList>
            <person name="Treitli S.C."/>
            <person name="Kolisko M."/>
            <person name="Husnik F."/>
            <person name="Keeling P."/>
            <person name="Hampl V."/>
        </authorList>
    </citation>
    <scope>NUCLEOTIDE SEQUENCE [LARGE SCALE GENOMIC DNA]</scope>
    <source>
        <strain evidence="1">ST1C</strain>
    </source>
</reference>
<sequence length="102" mass="12012">MVLTKTQLYSILKVFSIDISGTVKQFKPRVTQLLNELGFPRRVDRTNFSKVISFVVEKQNDQLQDQVIHEDQFKAYEQTIIATNFKETELKISRLQHLARDR</sequence>
<evidence type="ECO:0000313" key="1">
    <source>
        <dbReference type="EMBL" id="KAA6333118.1"/>
    </source>
</evidence>
<dbReference type="Proteomes" id="UP000324800">
    <property type="component" value="Unassembled WGS sequence"/>
</dbReference>
<gene>
    <name evidence="1" type="ORF">EZS28_053205</name>
</gene>
<dbReference type="AlphaFoldDB" id="A0A5J4RHL3"/>
<accession>A0A5J4RHL3</accession>
<name>A0A5J4RHL3_9EUKA</name>
<comment type="caution">
    <text evidence="1">The sequence shown here is derived from an EMBL/GenBank/DDBJ whole genome shotgun (WGS) entry which is preliminary data.</text>
</comment>
<evidence type="ECO:0000313" key="2">
    <source>
        <dbReference type="Proteomes" id="UP000324800"/>
    </source>
</evidence>
<proteinExistence type="predicted"/>